<dbReference type="SUPFAM" id="SSF51735">
    <property type="entry name" value="NAD(P)-binding Rossmann-fold domains"/>
    <property type="match status" value="1"/>
</dbReference>
<evidence type="ECO:0000313" key="3">
    <source>
        <dbReference type="Proteomes" id="UP000198727"/>
    </source>
</evidence>
<dbReference type="InterPro" id="IPR013120">
    <property type="entry name" value="FAR_NAD-bd"/>
</dbReference>
<dbReference type="AlphaFoldDB" id="A0A1I5UXS9"/>
<dbReference type="EMBL" id="FOWW01000004">
    <property type="protein sequence ID" value="SFQ00030.1"/>
    <property type="molecule type" value="Genomic_DNA"/>
</dbReference>
<evidence type="ECO:0000259" key="1">
    <source>
        <dbReference type="Pfam" id="PF07993"/>
    </source>
</evidence>
<gene>
    <name evidence="2" type="ORF">SAMN05421810_104154</name>
</gene>
<dbReference type="Gene3D" id="3.40.50.720">
    <property type="entry name" value="NAD(P)-binding Rossmann-like Domain"/>
    <property type="match status" value="1"/>
</dbReference>
<name>A0A1I5UXS9_9PSEU</name>
<sequence length="373" mass="41160">MAEPGVALTGATGFLGAHLVRELLRRHRTLTVLARGDSASVLDRIGRFLRLAGASAELLDELPGRVRPVRTDLTRPRLGLSATAFRELADELDVLWHCAGDVTLGGDLAELRRVNVGGTRQMLDLAAAGRRQPLLHHVSTAFVAGAHRYGTIREDFLDDSAGFENHYERSKFEAEVLVRRWAAEHGRPVVVFRPSVLVTDLPRCADLPRHTVGLVGELVEKHLRQFGLADHWPPEHLRPVVRIVGDSTAHLNLLPVDTAASVMARLAEHPPSGGVDTFHIVHRWDTLIADLLAVLERIAPVRPRLVSGVPPDETSLEAAVRYYSAFGSYARQHRRFDDSRVRALLGNSTHCPRLDRNYLHATIRRAAASAARA</sequence>
<dbReference type="STRING" id="587909.SAMN05421810_104154"/>
<dbReference type="GO" id="GO:0005737">
    <property type="term" value="C:cytoplasm"/>
    <property type="evidence" value="ECO:0007669"/>
    <property type="project" value="TreeGrafter"/>
</dbReference>
<feature type="domain" description="Thioester reductase (TE)" evidence="1">
    <location>
        <begin position="8"/>
        <end position="199"/>
    </location>
</feature>
<organism evidence="2 3">
    <name type="scientific">Amycolatopsis arida</name>
    <dbReference type="NCBI Taxonomy" id="587909"/>
    <lineage>
        <taxon>Bacteria</taxon>
        <taxon>Bacillati</taxon>
        <taxon>Actinomycetota</taxon>
        <taxon>Actinomycetes</taxon>
        <taxon>Pseudonocardiales</taxon>
        <taxon>Pseudonocardiaceae</taxon>
        <taxon>Amycolatopsis</taxon>
    </lineage>
</organism>
<dbReference type="InterPro" id="IPR036291">
    <property type="entry name" value="NAD(P)-bd_dom_sf"/>
</dbReference>
<protein>
    <submittedName>
        <fullName evidence="2">Male sterility protein</fullName>
    </submittedName>
</protein>
<dbReference type="Proteomes" id="UP000198727">
    <property type="component" value="Unassembled WGS sequence"/>
</dbReference>
<keyword evidence="3" id="KW-1185">Reference proteome</keyword>
<proteinExistence type="predicted"/>
<dbReference type="Pfam" id="PF07993">
    <property type="entry name" value="NAD_binding_4"/>
    <property type="match status" value="1"/>
</dbReference>
<dbReference type="PANTHER" id="PTHR48079">
    <property type="entry name" value="PROTEIN YEEZ"/>
    <property type="match status" value="1"/>
</dbReference>
<dbReference type="InterPro" id="IPR051783">
    <property type="entry name" value="NAD(P)-dependent_oxidoreduct"/>
</dbReference>
<evidence type="ECO:0000313" key="2">
    <source>
        <dbReference type="EMBL" id="SFQ00030.1"/>
    </source>
</evidence>
<dbReference type="PANTHER" id="PTHR48079:SF6">
    <property type="entry name" value="NAD(P)-BINDING DOMAIN-CONTAINING PROTEIN-RELATED"/>
    <property type="match status" value="1"/>
</dbReference>
<dbReference type="RefSeq" id="WP_208325969.1">
    <property type="nucleotide sequence ID" value="NZ_FOWW01000004.1"/>
</dbReference>
<reference evidence="3" key="1">
    <citation type="submission" date="2016-10" db="EMBL/GenBank/DDBJ databases">
        <authorList>
            <person name="Varghese N."/>
            <person name="Submissions S."/>
        </authorList>
    </citation>
    <scope>NUCLEOTIDE SEQUENCE [LARGE SCALE GENOMIC DNA]</scope>
    <source>
        <strain evidence="3">CGMCC 4.5579</strain>
    </source>
</reference>
<dbReference type="GO" id="GO:0004029">
    <property type="term" value="F:aldehyde dehydrogenase (NAD+) activity"/>
    <property type="evidence" value="ECO:0007669"/>
    <property type="project" value="TreeGrafter"/>
</dbReference>
<accession>A0A1I5UXS9</accession>